<reference evidence="2 3" key="1">
    <citation type="submission" date="2019-02" db="EMBL/GenBank/DDBJ databases">
        <title>Deep-cultivation of Planctomycetes and their phenomic and genomic characterization uncovers novel biology.</title>
        <authorList>
            <person name="Wiegand S."/>
            <person name="Jogler M."/>
            <person name="Boedeker C."/>
            <person name="Pinto D."/>
            <person name="Vollmers J."/>
            <person name="Rivas-Marin E."/>
            <person name="Kohn T."/>
            <person name="Peeters S.H."/>
            <person name="Heuer A."/>
            <person name="Rast P."/>
            <person name="Oberbeckmann S."/>
            <person name="Bunk B."/>
            <person name="Jeske O."/>
            <person name="Meyerdierks A."/>
            <person name="Storesund J.E."/>
            <person name="Kallscheuer N."/>
            <person name="Luecker S."/>
            <person name="Lage O.M."/>
            <person name="Pohl T."/>
            <person name="Merkel B.J."/>
            <person name="Hornburger P."/>
            <person name="Mueller R.-W."/>
            <person name="Bruemmer F."/>
            <person name="Labrenz M."/>
            <person name="Spormann A.M."/>
            <person name="Op den Camp H."/>
            <person name="Overmann J."/>
            <person name="Amann R."/>
            <person name="Jetten M.S.M."/>
            <person name="Mascher T."/>
            <person name="Medema M.H."/>
            <person name="Devos D.P."/>
            <person name="Kaster A.-K."/>
            <person name="Ovreas L."/>
            <person name="Rohde M."/>
            <person name="Galperin M.Y."/>
            <person name="Jogler C."/>
        </authorList>
    </citation>
    <scope>NUCLEOTIDE SEQUENCE [LARGE SCALE GENOMIC DNA]</scope>
    <source>
        <strain evidence="2 3">HG66A1</strain>
    </source>
</reference>
<evidence type="ECO:0000313" key="3">
    <source>
        <dbReference type="Proteomes" id="UP000320421"/>
    </source>
</evidence>
<evidence type="ECO:0000259" key="1">
    <source>
        <dbReference type="Pfam" id="PF01882"/>
    </source>
</evidence>
<evidence type="ECO:0000313" key="2">
    <source>
        <dbReference type="EMBL" id="QDT20103.1"/>
    </source>
</evidence>
<proteinExistence type="predicted"/>
<dbReference type="PANTHER" id="PTHR33608">
    <property type="entry name" value="BLL2464 PROTEIN"/>
    <property type="match status" value="1"/>
</dbReference>
<gene>
    <name evidence="2" type="ORF">HG66A1_18880</name>
</gene>
<dbReference type="Pfam" id="PF01882">
    <property type="entry name" value="DUF58"/>
    <property type="match status" value="1"/>
</dbReference>
<accession>A0A517PL45</accession>
<organism evidence="2 3">
    <name type="scientific">Gimesia chilikensis</name>
    <dbReference type="NCBI Taxonomy" id="2605989"/>
    <lineage>
        <taxon>Bacteria</taxon>
        <taxon>Pseudomonadati</taxon>
        <taxon>Planctomycetota</taxon>
        <taxon>Planctomycetia</taxon>
        <taxon>Planctomycetales</taxon>
        <taxon>Planctomycetaceae</taxon>
        <taxon>Gimesia</taxon>
    </lineage>
</organism>
<protein>
    <recommendedName>
        <fullName evidence="1">DUF58 domain-containing protein</fullName>
    </recommendedName>
</protein>
<dbReference type="PANTHER" id="PTHR33608:SF6">
    <property type="entry name" value="BLL2464 PROTEIN"/>
    <property type="match status" value="1"/>
</dbReference>
<keyword evidence="3" id="KW-1185">Reference proteome</keyword>
<dbReference type="RefSeq" id="WP_145182429.1">
    <property type="nucleotide sequence ID" value="NZ_CP036266.1"/>
</dbReference>
<dbReference type="InterPro" id="IPR036465">
    <property type="entry name" value="vWFA_dom_sf"/>
</dbReference>
<sequence>MEGLLEQIDPLDARQFYIAVKRLADSLSYGTDKSPFLGSGLEFFQSRPYQEGDPIKSIDWRVTARTGKLFIKEYETPKRLPCYLLIDTSASMMISSTAKSKYGLALHIAGGLAFACLERVSPVGVLGVGETDLRIHPSLSKDQVMQWLVRLRRFRYDEQTTIGQRVAEFSPSLKSRALIIVLSDLHDPKAVPALKQLAQRHDTVVIQFRDPAETGLRGAGLMRAREAETGSDFVTHGRKVWLDQEQIDFQLKRSGIDHLLIETDEPFVPHLRQFFSSRDILSRGSR</sequence>
<dbReference type="OrthoDB" id="9780819at2"/>
<dbReference type="SUPFAM" id="SSF53300">
    <property type="entry name" value="vWA-like"/>
    <property type="match status" value="1"/>
</dbReference>
<dbReference type="InterPro" id="IPR002881">
    <property type="entry name" value="DUF58"/>
</dbReference>
<dbReference type="EMBL" id="CP036266">
    <property type="protein sequence ID" value="QDT20103.1"/>
    <property type="molecule type" value="Genomic_DNA"/>
</dbReference>
<feature type="domain" description="DUF58" evidence="1">
    <location>
        <begin position="45"/>
        <end position="232"/>
    </location>
</feature>
<name>A0A517PL45_9PLAN</name>
<dbReference type="AlphaFoldDB" id="A0A517PL45"/>
<dbReference type="Proteomes" id="UP000320421">
    <property type="component" value="Chromosome"/>
</dbReference>